<proteinExistence type="predicted"/>
<comment type="caution">
    <text evidence="1">The sequence shown here is derived from an EMBL/GenBank/DDBJ whole genome shotgun (WGS) entry which is preliminary data.</text>
</comment>
<reference evidence="1 2" key="1">
    <citation type="submission" date="2021-10" db="EMBL/GenBank/DDBJ databases">
        <authorList>
            <person name="Chen M."/>
        </authorList>
    </citation>
    <scope>NUCLEOTIDE SEQUENCE [LARGE SCALE GENOMIC DNA]</scope>
    <source>
        <strain evidence="1 2">H3-26</strain>
    </source>
</reference>
<accession>A0ABS8BJN9</accession>
<protein>
    <submittedName>
        <fullName evidence="1">Uncharacterized protein</fullName>
    </submittedName>
</protein>
<gene>
    <name evidence="1" type="ORF">LG219_06470</name>
</gene>
<sequence>MGLLHFAKSETIKRNSATFIIATRASANDWSISATTTPTCTLNTACDLKTLNSTMVKSISTNADLTLLNGASIEARRLLPTFATTRSIIFSTDNYSLQANWTITGLNQLCIPTGANSFGGYAAC</sequence>
<dbReference type="Proteomes" id="UP001198034">
    <property type="component" value="Unassembled WGS sequence"/>
</dbReference>
<name>A0ABS8BJN9_9NEIS</name>
<dbReference type="EMBL" id="JAJAWG010000003">
    <property type="protein sequence ID" value="MCB5195932.1"/>
    <property type="molecule type" value="Genomic_DNA"/>
</dbReference>
<evidence type="ECO:0000313" key="1">
    <source>
        <dbReference type="EMBL" id="MCB5195932.1"/>
    </source>
</evidence>
<keyword evidence="2" id="KW-1185">Reference proteome</keyword>
<evidence type="ECO:0000313" key="2">
    <source>
        <dbReference type="Proteomes" id="UP001198034"/>
    </source>
</evidence>
<organism evidence="1 2">
    <name type="scientific">Deefgea salmonis</name>
    <dbReference type="NCBI Taxonomy" id="2875502"/>
    <lineage>
        <taxon>Bacteria</taxon>
        <taxon>Pseudomonadati</taxon>
        <taxon>Pseudomonadota</taxon>
        <taxon>Betaproteobacteria</taxon>
        <taxon>Neisseriales</taxon>
        <taxon>Chitinibacteraceae</taxon>
        <taxon>Deefgea</taxon>
    </lineage>
</organism>